<keyword evidence="2" id="KW-1185">Reference proteome</keyword>
<name>A0A9W7KQU8_9PROT</name>
<organism evidence="1 2">
    <name type="scientific">Roseomonas genomospecies 6</name>
    <dbReference type="NCBI Taxonomy" id="214106"/>
    <lineage>
        <taxon>Bacteria</taxon>
        <taxon>Pseudomonadati</taxon>
        <taxon>Pseudomonadota</taxon>
        <taxon>Alphaproteobacteria</taxon>
        <taxon>Acetobacterales</taxon>
        <taxon>Roseomonadaceae</taxon>
        <taxon>Roseomonas</taxon>
    </lineage>
</organism>
<accession>A0A9W7KQU8</accession>
<sequence length="149" mass="16036">MVEREEADFADEIVSNGGLPNGWTVEALAVEKERIILFGGEGLPLTALTLPEATLLSAALNAAAEENKTTILPKTDRGKRLIEVKRQGRGVVASIDGIRRSMTPVFAAHLAVYMDIQIDHAPTLEDGVAAPAEPPTEGRALELWNALQR</sequence>
<gene>
    <name evidence="1" type="ORF">DS843_21970</name>
</gene>
<reference evidence="1 2" key="1">
    <citation type="submission" date="2018-07" db="EMBL/GenBank/DDBJ databases">
        <title>Genome sequence of Azospirillum sp. ATCC 49961.</title>
        <authorList>
            <person name="Sant'Anna F.H."/>
            <person name="Baldani J.I."/>
            <person name="Zilli J.E."/>
            <person name="Reis V.M."/>
            <person name="Hartmann A."/>
            <person name="Cruz L."/>
            <person name="de Souza E.M."/>
            <person name="de Oliveira Pedrosa F."/>
            <person name="Passaglia L.M.P."/>
        </authorList>
    </citation>
    <scope>NUCLEOTIDE SEQUENCE [LARGE SCALE GENOMIC DNA]</scope>
    <source>
        <strain evidence="1 2">ATCC 49961</strain>
    </source>
</reference>
<comment type="caution">
    <text evidence="1">The sequence shown here is derived from an EMBL/GenBank/DDBJ whole genome shotgun (WGS) entry which is preliminary data.</text>
</comment>
<dbReference type="Proteomes" id="UP000480854">
    <property type="component" value="Unassembled WGS sequence"/>
</dbReference>
<dbReference type="EMBL" id="QOKW01000021">
    <property type="protein sequence ID" value="KAA0677790.1"/>
    <property type="molecule type" value="Genomic_DNA"/>
</dbReference>
<dbReference type="AlphaFoldDB" id="A0A9W7KQU8"/>
<evidence type="ECO:0000313" key="1">
    <source>
        <dbReference type="EMBL" id="KAA0677790.1"/>
    </source>
</evidence>
<proteinExistence type="predicted"/>
<evidence type="ECO:0000313" key="2">
    <source>
        <dbReference type="Proteomes" id="UP000480854"/>
    </source>
</evidence>
<protein>
    <submittedName>
        <fullName evidence="1">Uncharacterized protein</fullName>
    </submittedName>
</protein>